<dbReference type="InterPro" id="IPR036219">
    <property type="entry name" value="eEF-1beta-like_sf"/>
</dbReference>
<dbReference type="GO" id="GO:0003746">
    <property type="term" value="F:translation elongation factor activity"/>
    <property type="evidence" value="ECO:0007669"/>
    <property type="project" value="UniProtKB-KW"/>
</dbReference>
<keyword evidence="3 4" id="KW-0648">Protein biosynthesis</keyword>
<evidence type="ECO:0000313" key="7">
    <source>
        <dbReference type="EMBL" id="KAJ8040769.1"/>
    </source>
</evidence>
<dbReference type="InterPro" id="IPR014038">
    <property type="entry name" value="EF1B_bsu/dsu_GNE"/>
</dbReference>
<dbReference type="PANTHER" id="PTHR11595">
    <property type="entry name" value="EF-HAND AND COILED-COIL DOMAIN-CONTAINING FAMILY MEMBER"/>
    <property type="match status" value="1"/>
</dbReference>
<dbReference type="SMART" id="SM00888">
    <property type="entry name" value="EF1_GNE"/>
    <property type="match status" value="1"/>
</dbReference>
<comment type="caution">
    <text evidence="7">The sequence shown here is derived from an EMBL/GenBank/DDBJ whole genome shotgun (WGS) entry which is preliminary data.</text>
</comment>
<dbReference type="InterPro" id="IPR049720">
    <property type="entry name" value="EF1B_bsu/dsu"/>
</dbReference>
<dbReference type="EMBL" id="JAIZAY010000006">
    <property type="protein sequence ID" value="KAJ8040769.1"/>
    <property type="molecule type" value="Genomic_DNA"/>
</dbReference>
<dbReference type="PANTHER" id="PTHR11595:SF21">
    <property type="entry name" value="ELONGATION FACTOR 1-BETA"/>
    <property type="match status" value="1"/>
</dbReference>
<evidence type="ECO:0000259" key="6">
    <source>
        <dbReference type="SMART" id="SM00888"/>
    </source>
</evidence>
<dbReference type="InterPro" id="IPR001326">
    <property type="entry name" value="Transl_elong_EF1B_B/D_CS"/>
</dbReference>
<protein>
    <submittedName>
        <fullName evidence="7">Elongation factor 1-delta</fullName>
    </submittedName>
</protein>
<dbReference type="Proteomes" id="UP001152320">
    <property type="component" value="Chromosome 6"/>
</dbReference>
<dbReference type="PROSITE" id="PS00825">
    <property type="entry name" value="EF1BD_2"/>
    <property type="match status" value="1"/>
</dbReference>
<dbReference type="InterPro" id="IPR014717">
    <property type="entry name" value="Transl_elong_EF1B/ribsomal_bS6"/>
</dbReference>
<feature type="domain" description="Translation elongation factor EF1B beta/delta subunit guanine nucleotide exchange" evidence="6">
    <location>
        <begin position="165"/>
        <end position="240"/>
    </location>
</feature>
<evidence type="ECO:0000256" key="4">
    <source>
        <dbReference type="RuleBase" id="RU003791"/>
    </source>
</evidence>
<dbReference type="Gene3D" id="3.30.70.60">
    <property type="match status" value="1"/>
</dbReference>
<dbReference type="SUPFAM" id="SSF54984">
    <property type="entry name" value="eEF-1beta-like"/>
    <property type="match status" value="1"/>
</dbReference>
<name>A0A9Q1HCA3_HOLLE</name>
<keyword evidence="8" id="KW-1185">Reference proteome</keyword>
<evidence type="ECO:0000256" key="1">
    <source>
        <dbReference type="ARBA" id="ARBA00007411"/>
    </source>
</evidence>
<dbReference type="GO" id="GO:0005853">
    <property type="term" value="C:eukaryotic translation elongation factor 1 complex"/>
    <property type="evidence" value="ECO:0007669"/>
    <property type="project" value="InterPro"/>
</dbReference>
<dbReference type="GO" id="GO:0005085">
    <property type="term" value="F:guanyl-nucleotide exchange factor activity"/>
    <property type="evidence" value="ECO:0007669"/>
    <property type="project" value="TreeGrafter"/>
</dbReference>
<feature type="compositionally biased region" description="Acidic residues" evidence="5">
    <location>
        <begin position="145"/>
        <end position="167"/>
    </location>
</feature>
<evidence type="ECO:0000256" key="5">
    <source>
        <dbReference type="SAM" id="MobiDB-lite"/>
    </source>
</evidence>
<evidence type="ECO:0000313" key="8">
    <source>
        <dbReference type="Proteomes" id="UP001152320"/>
    </source>
</evidence>
<dbReference type="OrthoDB" id="331763at2759"/>
<evidence type="ECO:0000256" key="3">
    <source>
        <dbReference type="ARBA" id="ARBA00022917"/>
    </source>
</evidence>
<sequence>MLENKMGSPLMLENIWFDKLQVEEAECKYYEHLANQHAGLTVQTASSSSSSLVNEIARARESIQSSLNAGVGLKVGVSVDSHAMAARLDALEKENSNLKKVTSNLQNLVSQLQARVSALEQTAGGKTPVTPLPKAPAASQKKGEDEIDEDDDDDDDLFGSDEELGDDTDMEEVKNTVKGITLDGLVWGASKLVDVAYGIKKLQIACVIEDDKVSVDDIEEKITAFEELVQSVDIVAFNKV</sequence>
<organism evidence="7 8">
    <name type="scientific">Holothuria leucospilota</name>
    <name type="common">Black long sea cucumber</name>
    <name type="synonym">Mertensiothuria leucospilota</name>
    <dbReference type="NCBI Taxonomy" id="206669"/>
    <lineage>
        <taxon>Eukaryota</taxon>
        <taxon>Metazoa</taxon>
        <taxon>Echinodermata</taxon>
        <taxon>Eleutherozoa</taxon>
        <taxon>Echinozoa</taxon>
        <taxon>Holothuroidea</taxon>
        <taxon>Aspidochirotacea</taxon>
        <taxon>Aspidochirotida</taxon>
        <taxon>Holothuriidae</taxon>
        <taxon>Holothuria</taxon>
    </lineage>
</organism>
<evidence type="ECO:0000256" key="2">
    <source>
        <dbReference type="ARBA" id="ARBA00022768"/>
    </source>
</evidence>
<comment type="similarity">
    <text evidence="1 4">Belongs to the EF-1-beta/EF-1-delta family.</text>
</comment>
<dbReference type="GO" id="GO:0005829">
    <property type="term" value="C:cytosol"/>
    <property type="evidence" value="ECO:0007669"/>
    <property type="project" value="TreeGrafter"/>
</dbReference>
<dbReference type="FunFam" id="3.30.70.60:FF:000001">
    <property type="entry name" value="Elongation factor 1-beta 1 like"/>
    <property type="match status" value="1"/>
</dbReference>
<accession>A0A9Q1HCA3</accession>
<feature type="region of interest" description="Disordered" evidence="5">
    <location>
        <begin position="121"/>
        <end position="167"/>
    </location>
</feature>
<dbReference type="CDD" id="cd00292">
    <property type="entry name" value="EF1B"/>
    <property type="match status" value="1"/>
</dbReference>
<dbReference type="Pfam" id="PF00736">
    <property type="entry name" value="EF1_GNE"/>
    <property type="match status" value="1"/>
</dbReference>
<proteinExistence type="inferred from homology"/>
<gene>
    <name evidence="7" type="ORF">HOLleu_15165</name>
</gene>
<dbReference type="AlphaFoldDB" id="A0A9Q1HCA3"/>
<keyword evidence="2 4" id="KW-0251">Elongation factor</keyword>
<reference evidence="7" key="1">
    <citation type="submission" date="2021-10" db="EMBL/GenBank/DDBJ databases">
        <title>Tropical sea cucumber genome reveals ecological adaptation and Cuvierian tubules defense mechanism.</title>
        <authorList>
            <person name="Chen T."/>
        </authorList>
    </citation>
    <scope>NUCLEOTIDE SEQUENCE</scope>
    <source>
        <strain evidence="7">Nanhai2018</strain>
        <tissue evidence="7">Muscle</tissue>
    </source>
</reference>